<gene>
    <name evidence="1" type="ORF">ERS852533_00006</name>
</gene>
<evidence type="ECO:0000313" key="1">
    <source>
        <dbReference type="EMBL" id="CUP02086.1"/>
    </source>
</evidence>
<accession>A0A174JV55</accession>
<dbReference type="Proteomes" id="UP000095413">
    <property type="component" value="Unassembled WGS sequence"/>
</dbReference>
<name>A0A174JV55_9FIRM</name>
<protein>
    <submittedName>
        <fullName evidence="1">Uncharacterized protein</fullName>
    </submittedName>
</protein>
<dbReference type="InterPro" id="IPR027417">
    <property type="entry name" value="P-loop_NTPase"/>
</dbReference>
<dbReference type="EMBL" id="CZBA01000001">
    <property type="protein sequence ID" value="CUP02086.1"/>
    <property type="molecule type" value="Genomic_DNA"/>
</dbReference>
<sequence>MKKNHEVVGLVIDAIQQNDTLRFLSAITGCTIKDFDKITYNGSRTVGDYLSILPIFQNDVFSMQAMLELAGLETKENYRIEELTIGEKKLLLLITLIVDTSKQYLLQNLFQNMQVSEVKCATELLIEMSTYMDIILISPSTYGYEICDKTIYWPDNNTIDNREFHISRNKIKEMCIMPTFIMKEIIKVIKENETTDIAIPLWNVVPGEYEEYAYQVLNSNADKEKFNYPYISHRPFRYGDVYWIMEHQLQELEINGSRCFEEAHFIPDEAIIHVKCSEYFFRCCKEAERIFYDYAKNDVEEL</sequence>
<reference evidence="1 2" key="1">
    <citation type="submission" date="2015-09" db="EMBL/GenBank/DDBJ databases">
        <authorList>
            <consortium name="Pathogen Informatics"/>
        </authorList>
    </citation>
    <scope>NUCLEOTIDE SEQUENCE [LARGE SCALE GENOMIC DNA]</scope>
    <source>
        <strain evidence="1 2">2789STDY5834921</strain>
    </source>
</reference>
<organism evidence="1 2">
    <name type="scientific">Blautia obeum</name>
    <dbReference type="NCBI Taxonomy" id="40520"/>
    <lineage>
        <taxon>Bacteria</taxon>
        <taxon>Bacillati</taxon>
        <taxon>Bacillota</taxon>
        <taxon>Clostridia</taxon>
        <taxon>Lachnospirales</taxon>
        <taxon>Lachnospiraceae</taxon>
        <taxon>Blautia</taxon>
    </lineage>
</organism>
<dbReference type="OrthoDB" id="2055433at2"/>
<proteinExistence type="predicted"/>
<dbReference type="AlphaFoldDB" id="A0A174JV55"/>
<evidence type="ECO:0000313" key="2">
    <source>
        <dbReference type="Proteomes" id="UP000095413"/>
    </source>
</evidence>
<dbReference type="RefSeq" id="WP_055055119.1">
    <property type="nucleotide sequence ID" value="NZ_CZBA01000001.1"/>
</dbReference>
<dbReference type="SUPFAM" id="SSF52540">
    <property type="entry name" value="P-loop containing nucleoside triphosphate hydrolases"/>
    <property type="match status" value="1"/>
</dbReference>
<dbReference type="GeneID" id="96230467"/>